<dbReference type="RefSeq" id="WP_038693573.1">
    <property type="nucleotide sequence ID" value="NZ_CP029760.1"/>
</dbReference>
<dbReference type="Proteomes" id="UP001207440">
    <property type="component" value="Unassembled WGS sequence"/>
</dbReference>
<organism evidence="1 2">
    <name type="scientific">Riemerella anatipestifer</name>
    <name type="common">Moraxella anatipestifer</name>
    <dbReference type="NCBI Taxonomy" id="34085"/>
    <lineage>
        <taxon>Bacteria</taxon>
        <taxon>Pseudomonadati</taxon>
        <taxon>Bacteroidota</taxon>
        <taxon>Flavobacteriia</taxon>
        <taxon>Flavobacteriales</taxon>
        <taxon>Weeksellaceae</taxon>
        <taxon>Riemerella</taxon>
    </lineage>
</organism>
<name>A0AAP3ANA6_RIEAN</name>
<sequence>MDKIKFLGLTVSLVISGAMKAQMKFSDKKVEVYINLNWTKDSLDFAKEKLKSKNITFNFSNVKYNSNGTIKGLEIDVDSNDGFSGKASIEEITRNTKFGFLRNYSRFSQNKLRVGAF</sequence>
<dbReference type="AlphaFoldDB" id="A0AAP3ANA6"/>
<reference evidence="1" key="1">
    <citation type="submission" date="2022-10" db="EMBL/GenBank/DDBJ databases">
        <title>Sifting through the core-genome to identify putative cross-protective antigens against Riemerella anatipestifer.</title>
        <authorList>
            <person name="Zheng X."/>
            <person name="Zhang W."/>
        </authorList>
    </citation>
    <scope>NUCLEOTIDE SEQUENCE</scope>
    <source>
        <strain evidence="1">ZWRA178</strain>
    </source>
</reference>
<accession>A0AAP3ANA6</accession>
<proteinExistence type="predicted"/>
<comment type="caution">
    <text evidence="1">The sequence shown here is derived from an EMBL/GenBank/DDBJ whole genome shotgun (WGS) entry which is preliminary data.</text>
</comment>
<gene>
    <name evidence="1" type="ORF">OKE68_11575</name>
</gene>
<evidence type="ECO:0000313" key="1">
    <source>
        <dbReference type="EMBL" id="MCW0524941.1"/>
    </source>
</evidence>
<protein>
    <submittedName>
        <fullName evidence="1">Uncharacterized protein</fullName>
    </submittedName>
</protein>
<evidence type="ECO:0000313" key="2">
    <source>
        <dbReference type="Proteomes" id="UP001207440"/>
    </source>
</evidence>
<dbReference type="EMBL" id="JAOZYT010000134">
    <property type="protein sequence ID" value="MCW0524941.1"/>
    <property type="molecule type" value="Genomic_DNA"/>
</dbReference>